<evidence type="ECO:0000313" key="1">
    <source>
        <dbReference type="EMBL" id="CAG8652171.1"/>
    </source>
</evidence>
<gene>
    <name evidence="1" type="ORF">RPERSI_LOCUS7921</name>
</gene>
<protein>
    <submittedName>
        <fullName evidence="1">16676_t:CDS:1</fullName>
    </submittedName>
</protein>
<evidence type="ECO:0000313" key="2">
    <source>
        <dbReference type="Proteomes" id="UP000789920"/>
    </source>
</evidence>
<sequence length="122" mass="14383">NDFFACRNTLFEEIFESRFNSLCVKFLEASSYLRSTLYPIKEKLAKYYTFQEFNARISSTQRVESINTVIHKHVNSHSTLMECFNGIQNMLFIELQKAEYRDYLENLSFTIGSSSQLAFFQI</sequence>
<keyword evidence="2" id="KW-1185">Reference proteome</keyword>
<reference evidence="1" key="1">
    <citation type="submission" date="2021-06" db="EMBL/GenBank/DDBJ databases">
        <authorList>
            <person name="Kallberg Y."/>
            <person name="Tangrot J."/>
            <person name="Rosling A."/>
        </authorList>
    </citation>
    <scope>NUCLEOTIDE SEQUENCE</scope>
    <source>
        <strain evidence="1">MA461A</strain>
    </source>
</reference>
<dbReference type="EMBL" id="CAJVQC010013878">
    <property type="protein sequence ID" value="CAG8652171.1"/>
    <property type="molecule type" value="Genomic_DNA"/>
</dbReference>
<name>A0ACA9NHL5_9GLOM</name>
<comment type="caution">
    <text evidence="1">The sequence shown here is derived from an EMBL/GenBank/DDBJ whole genome shotgun (WGS) entry which is preliminary data.</text>
</comment>
<dbReference type="Proteomes" id="UP000789920">
    <property type="component" value="Unassembled WGS sequence"/>
</dbReference>
<feature type="non-terminal residue" evidence="1">
    <location>
        <position position="1"/>
    </location>
</feature>
<accession>A0ACA9NHL5</accession>
<organism evidence="1 2">
    <name type="scientific">Racocetra persica</name>
    <dbReference type="NCBI Taxonomy" id="160502"/>
    <lineage>
        <taxon>Eukaryota</taxon>
        <taxon>Fungi</taxon>
        <taxon>Fungi incertae sedis</taxon>
        <taxon>Mucoromycota</taxon>
        <taxon>Glomeromycotina</taxon>
        <taxon>Glomeromycetes</taxon>
        <taxon>Diversisporales</taxon>
        <taxon>Gigasporaceae</taxon>
        <taxon>Racocetra</taxon>
    </lineage>
</organism>
<proteinExistence type="predicted"/>